<dbReference type="EMBL" id="JBAHYK010001409">
    <property type="protein sequence ID" value="KAL0568122.1"/>
    <property type="molecule type" value="Genomic_DNA"/>
</dbReference>
<dbReference type="PANTHER" id="PTHR11786">
    <property type="entry name" value="N-HYDROXYARYLAMINE O-ACETYLTRANSFERASE"/>
    <property type="match status" value="1"/>
</dbReference>
<evidence type="ECO:0000313" key="3">
    <source>
        <dbReference type="EMBL" id="KAL0568122.1"/>
    </source>
</evidence>
<dbReference type="Pfam" id="PF00797">
    <property type="entry name" value="Acetyltransf_2"/>
    <property type="match status" value="1"/>
</dbReference>
<gene>
    <name evidence="3" type="ORF">V5O48_013873</name>
</gene>
<evidence type="ECO:0000256" key="2">
    <source>
        <dbReference type="SAM" id="MobiDB-lite"/>
    </source>
</evidence>
<protein>
    <recommendedName>
        <fullName evidence="5">Arylamine N-acetyltransferase</fullName>
    </recommendedName>
</protein>
<comment type="caution">
    <text evidence="3">The sequence shown here is derived from an EMBL/GenBank/DDBJ whole genome shotgun (WGS) entry which is preliminary data.</text>
</comment>
<dbReference type="InterPro" id="IPR038765">
    <property type="entry name" value="Papain-like_cys_pep_sf"/>
</dbReference>
<evidence type="ECO:0000256" key="1">
    <source>
        <dbReference type="ARBA" id="ARBA00006547"/>
    </source>
</evidence>
<evidence type="ECO:0008006" key="5">
    <source>
        <dbReference type="Google" id="ProtNLM"/>
    </source>
</evidence>
<proteinExistence type="inferred from homology"/>
<comment type="similarity">
    <text evidence="1">Belongs to the arylamine N-acetyltransferase family.</text>
</comment>
<dbReference type="SUPFAM" id="SSF54001">
    <property type="entry name" value="Cysteine proteinases"/>
    <property type="match status" value="1"/>
</dbReference>
<keyword evidence="4" id="KW-1185">Reference proteome</keyword>
<dbReference type="Gene3D" id="3.30.2140.20">
    <property type="match status" value="1"/>
</dbReference>
<sequence>MASISYIKSAPSVYTPTQVVQWLKAIGYPETVGSSPDELATQLDEKKFPTTLETLTLVSRLHLMAFPFENLDMHYSPKHQLDVTAEGNFRRMVVERKGSYCYGKNGLLLEMLRGLGYRTYAGQGRVNGLMMTDAPPKYSTIQHMVLFVQPSEGDKTTYLVDAGFGGGGLVRPILLAEDAVVLGTTPTEKHRLKRGPHPESVLGKLKPPSSSIELSITPSTIEDPAALSWRLEVQRDRKDPSAPPAPWRALFTFSETEYFQSDFELSSFYVSTHPDGSPFLQNVLCVKYFYVDDRKEDLGLMFLYRDEVKQHTGTTSQEVAKIKTEEERIQKIREFYGIDIDDAAIEHIRGRPGELKDA</sequence>
<feature type="region of interest" description="Disordered" evidence="2">
    <location>
        <begin position="187"/>
        <end position="207"/>
    </location>
</feature>
<accession>A0ABR3EYY9</accession>
<dbReference type="InterPro" id="IPR053710">
    <property type="entry name" value="Arylamine_NAT_domain_sf"/>
</dbReference>
<dbReference type="InterPro" id="IPR001447">
    <property type="entry name" value="Arylamine_N-AcTrfase"/>
</dbReference>
<organism evidence="3 4">
    <name type="scientific">Marasmius crinis-equi</name>
    <dbReference type="NCBI Taxonomy" id="585013"/>
    <lineage>
        <taxon>Eukaryota</taxon>
        <taxon>Fungi</taxon>
        <taxon>Dikarya</taxon>
        <taxon>Basidiomycota</taxon>
        <taxon>Agaricomycotina</taxon>
        <taxon>Agaricomycetes</taxon>
        <taxon>Agaricomycetidae</taxon>
        <taxon>Agaricales</taxon>
        <taxon>Marasmiineae</taxon>
        <taxon>Marasmiaceae</taxon>
        <taxon>Marasmius</taxon>
    </lineage>
</organism>
<evidence type="ECO:0000313" key="4">
    <source>
        <dbReference type="Proteomes" id="UP001465976"/>
    </source>
</evidence>
<name>A0ABR3EYY9_9AGAR</name>
<reference evidence="3 4" key="1">
    <citation type="submission" date="2024-02" db="EMBL/GenBank/DDBJ databases">
        <title>A draft genome for the cacao thread blight pathogen Marasmius crinis-equi.</title>
        <authorList>
            <person name="Cohen S.P."/>
            <person name="Baruah I.K."/>
            <person name="Amoako-Attah I."/>
            <person name="Bukari Y."/>
            <person name="Meinhardt L.W."/>
            <person name="Bailey B.A."/>
        </authorList>
    </citation>
    <scope>NUCLEOTIDE SEQUENCE [LARGE SCALE GENOMIC DNA]</scope>
    <source>
        <strain evidence="3 4">GH-76</strain>
    </source>
</reference>
<dbReference type="Proteomes" id="UP001465976">
    <property type="component" value="Unassembled WGS sequence"/>
</dbReference>
<dbReference type="PANTHER" id="PTHR11786:SF0">
    <property type="entry name" value="ARYLAMINE N-ACETYLTRANSFERASE 4-RELATED"/>
    <property type="match status" value="1"/>
</dbReference>